<proteinExistence type="predicted"/>
<evidence type="ECO:0000313" key="2">
    <source>
        <dbReference type="EMBL" id="HIS37449.1"/>
    </source>
</evidence>
<comment type="caution">
    <text evidence="2">The sequence shown here is derived from an EMBL/GenBank/DDBJ whole genome shotgun (WGS) entry which is preliminary data.</text>
</comment>
<evidence type="ECO:0000259" key="1">
    <source>
        <dbReference type="Pfam" id="PF24875"/>
    </source>
</evidence>
<reference evidence="2" key="2">
    <citation type="journal article" date="2021" name="PeerJ">
        <title>Extensive microbial diversity within the chicken gut microbiome revealed by metagenomics and culture.</title>
        <authorList>
            <person name="Gilroy R."/>
            <person name="Ravi A."/>
            <person name="Getino M."/>
            <person name="Pursley I."/>
            <person name="Horton D.L."/>
            <person name="Alikhan N.F."/>
            <person name="Baker D."/>
            <person name="Gharbi K."/>
            <person name="Hall N."/>
            <person name="Watson M."/>
            <person name="Adriaenssens E.M."/>
            <person name="Foster-Nyarko E."/>
            <person name="Jarju S."/>
            <person name="Secka A."/>
            <person name="Antonio M."/>
            <person name="Oren A."/>
            <person name="Chaudhuri R.R."/>
            <person name="La Ragione R."/>
            <person name="Hildebrand F."/>
            <person name="Pallen M.J."/>
        </authorList>
    </citation>
    <scope>NUCLEOTIDE SEQUENCE</scope>
    <source>
        <strain evidence="2">6276</strain>
    </source>
</reference>
<reference evidence="2" key="1">
    <citation type="submission" date="2020-10" db="EMBL/GenBank/DDBJ databases">
        <authorList>
            <person name="Gilroy R."/>
        </authorList>
    </citation>
    <scope>NUCLEOTIDE SEQUENCE</scope>
    <source>
        <strain evidence="2">6276</strain>
    </source>
</reference>
<sequence>MTKREAVVIETYTGIVMLTGDDRKYAYEYAEKLLGFPIMTHEFLVYADKLKELSKPDFIEICKNLEE</sequence>
<dbReference type="Pfam" id="PF24875">
    <property type="entry name" value="DUF7736"/>
    <property type="match status" value="1"/>
</dbReference>
<gene>
    <name evidence="2" type="ORF">IAC10_12650</name>
</gene>
<dbReference type="AlphaFoldDB" id="A0A9D1F102"/>
<accession>A0A9D1F102</accession>
<dbReference type="Proteomes" id="UP000823928">
    <property type="component" value="Unassembled WGS sequence"/>
</dbReference>
<dbReference type="EMBL" id="DVIU01000258">
    <property type="protein sequence ID" value="HIS37449.1"/>
    <property type="molecule type" value="Genomic_DNA"/>
</dbReference>
<evidence type="ECO:0000313" key="3">
    <source>
        <dbReference type="Proteomes" id="UP000823928"/>
    </source>
</evidence>
<feature type="domain" description="DUF7736" evidence="1">
    <location>
        <begin position="3"/>
        <end position="63"/>
    </location>
</feature>
<dbReference type="InterPro" id="IPR056638">
    <property type="entry name" value="DUF7736"/>
</dbReference>
<protein>
    <recommendedName>
        <fullName evidence="1">DUF7736 domain-containing protein</fullName>
    </recommendedName>
</protein>
<organism evidence="2 3">
    <name type="scientific">Candidatus Scatousia excrementigallinarum</name>
    <dbReference type="NCBI Taxonomy" id="2840935"/>
    <lineage>
        <taxon>Bacteria</taxon>
        <taxon>Candidatus Scatousia</taxon>
    </lineage>
</organism>
<name>A0A9D1F102_9BACT</name>